<dbReference type="RefSeq" id="WP_121170105.1">
    <property type="nucleotide sequence ID" value="NZ_RBIE01000001.1"/>
</dbReference>
<name>A0A420W982_9BACT</name>
<dbReference type="EMBL" id="RBIE01000001">
    <property type="protein sequence ID" value="RKQ63854.1"/>
    <property type="molecule type" value="Genomic_DNA"/>
</dbReference>
<organism evidence="3 4">
    <name type="scientific">Thermovibrio guaymasensis</name>
    <dbReference type="NCBI Taxonomy" id="240167"/>
    <lineage>
        <taxon>Bacteria</taxon>
        <taxon>Pseudomonadati</taxon>
        <taxon>Aquificota</taxon>
        <taxon>Aquificia</taxon>
        <taxon>Desulfurobacteriales</taxon>
        <taxon>Desulfurobacteriaceae</taxon>
        <taxon>Thermovibrio</taxon>
    </lineage>
</organism>
<evidence type="ECO:0000259" key="2">
    <source>
        <dbReference type="Pfam" id="PF14358"/>
    </source>
</evidence>
<keyword evidence="4" id="KW-1185">Reference proteome</keyword>
<evidence type="ECO:0000313" key="3">
    <source>
        <dbReference type="EMBL" id="RKQ63854.1"/>
    </source>
</evidence>
<feature type="domain" description="Flavinylation-associated cytochrome" evidence="2">
    <location>
        <begin position="5"/>
        <end position="71"/>
    </location>
</feature>
<keyword evidence="1" id="KW-0812">Transmembrane</keyword>
<proteinExistence type="predicted"/>
<dbReference type="Proteomes" id="UP000280881">
    <property type="component" value="Unassembled WGS sequence"/>
</dbReference>
<sequence>MLRKFVSLMLFYSLLVMLISGVVLFIMPHGRVAYWTGWTFLGLDKDQWDNLHIIFGFLMLFFGFWHLLLNWRAIVNYFKSKYFLVSTLLTVIVAVGAVSNLPPFKNFIDFGEKIKNSWPKPATMPPAPHAELFPLSKVAQMVGLEPRQAVEVLRSRGIKVPSPNTTLKEIANLNNTTPARVYEILLEVSPKRSSSRTLRFQPGSGMGRLTLKEVCAQLRIPLNVCLERLRKRGIEAAPDSQLREIAFKNGLYPYQLIEILQGGKNGETSEAGHK</sequence>
<comment type="caution">
    <text evidence="3">The sequence shown here is derived from an EMBL/GenBank/DDBJ whole genome shotgun (WGS) entry which is preliminary data.</text>
</comment>
<evidence type="ECO:0000256" key="1">
    <source>
        <dbReference type="SAM" id="Phobius"/>
    </source>
</evidence>
<feature type="transmembrane region" description="Helical" evidence="1">
    <location>
        <begin position="9"/>
        <end position="30"/>
    </location>
</feature>
<feature type="transmembrane region" description="Helical" evidence="1">
    <location>
        <begin position="82"/>
        <end position="101"/>
    </location>
</feature>
<reference evidence="3 4" key="1">
    <citation type="submission" date="2018-10" db="EMBL/GenBank/DDBJ databases">
        <title>Genomic Encyclopedia of Type Strains, Phase IV (KMG-IV): sequencing the most valuable type-strain genomes for metagenomic binning, comparative biology and taxonomic classification.</title>
        <authorList>
            <person name="Goeker M."/>
        </authorList>
    </citation>
    <scope>NUCLEOTIDE SEQUENCE [LARGE SCALE GENOMIC DNA]</scope>
    <source>
        <strain evidence="3 4">DSM 15521</strain>
    </source>
</reference>
<dbReference type="OrthoDB" id="9793491at2"/>
<dbReference type="AlphaFoldDB" id="A0A420W982"/>
<dbReference type="InterPro" id="IPR025517">
    <property type="entry name" value="DUF4405"/>
</dbReference>
<gene>
    <name evidence="3" type="ORF">C7457_0738</name>
</gene>
<keyword evidence="1" id="KW-0472">Membrane</keyword>
<feature type="transmembrane region" description="Helical" evidence="1">
    <location>
        <begin position="50"/>
        <end position="70"/>
    </location>
</feature>
<accession>A0A420W982</accession>
<keyword evidence="1" id="KW-1133">Transmembrane helix</keyword>
<evidence type="ECO:0000313" key="4">
    <source>
        <dbReference type="Proteomes" id="UP000280881"/>
    </source>
</evidence>
<dbReference type="Pfam" id="PF14358">
    <property type="entry name" value="DUF4405"/>
    <property type="match status" value="1"/>
</dbReference>
<protein>
    <submittedName>
        <fullName evidence="3">Uncharacterized protein DUF4405</fullName>
    </submittedName>
</protein>